<dbReference type="Gene3D" id="3.40.47.10">
    <property type="match status" value="2"/>
</dbReference>
<dbReference type="InterPro" id="IPR014031">
    <property type="entry name" value="Ketoacyl_synth_C"/>
</dbReference>
<dbReference type="OrthoDB" id="5334845at2759"/>
<evidence type="ECO:0000256" key="4">
    <source>
        <dbReference type="RuleBase" id="RU003694"/>
    </source>
</evidence>
<dbReference type="EC" id="2.3.1.41" evidence="2"/>
<dbReference type="EMBL" id="LSSL01007770">
    <property type="protein sequence ID" value="OLY77628.1"/>
    <property type="molecule type" value="Genomic_DNA"/>
</dbReference>
<dbReference type="SUPFAM" id="SSF53901">
    <property type="entry name" value="Thiolase-like"/>
    <property type="match status" value="2"/>
</dbReference>
<feature type="domain" description="Ketosynthase family 3 (KS3)" evidence="5">
    <location>
        <begin position="5"/>
        <end position="293"/>
    </location>
</feature>
<dbReference type="Pfam" id="PF00109">
    <property type="entry name" value="ketoacyl-synt"/>
    <property type="match status" value="2"/>
</dbReference>
<evidence type="ECO:0000256" key="1">
    <source>
        <dbReference type="ARBA" id="ARBA00008467"/>
    </source>
</evidence>
<dbReference type="PROSITE" id="PS52004">
    <property type="entry name" value="KS3_2"/>
    <property type="match status" value="1"/>
</dbReference>
<dbReference type="InterPro" id="IPR020841">
    <property type="entry name" value="PKS_Beta-ketoAc_synthase_dom"/>
</dbReference>
<dbReference type="GO" id="GO:0004315">
    <property type="term" value="F:3-oxoacyl-[acyl-carrier-protein] synthase activity"/>
    <property type="evidence" value="ECO:0007669"/>
    <property type="project" value="UniProtKB-EC"/>
</dbReference>
<dbReference type="PROSITE" id="PS00606">
    <property type="entry name" value="KS3_1"/>
    <property type="match status" value="1"/>
</dbReference>
<protein>
    <recommendedName>
        <fullName evidence="2">beta-ketoacyl-[acyl-carrier-protein] synthase I</fullName>
        <ecNumber evidence="2">2.3.1.41</ecNumber>
    </recommendedName>
</protein>
<sequence length="293" mass="31535">MAVNKRRVVVTGLGLVSPLGIGAKYVWNKLLGGHSGVTSLIPLFPGVYDKLPITIAGVVPRSKEESSAPFIPEEWLRPGVSAIREKDRFATVSQYAMCAAIQAIEDANLEEFKHVDKERVGPNHSTSTACTTGAHSIGDASRFIEYGDADIMVAGATEAPLDPLAISGFNKLKALTNSYNDNPQIASKPFDFNRSGFVMGEGSGIVILEELEHAKARNAKIYAELRGYGLSGDANHITLPSSDGRGAKKSMSMALKRANLEPRDVDYINAHATSTPIGIPSVNIQRYPFSYSK</sequence>
<dbReference type="GO" id="GO:0005739">
    <property type="term" value="C:mitochondrion"/>
    <property type="evidence" value="ECO:0007669"/>
    <property type="project" value="TreeGrafter"/>
</dbReference>
<evidence type="ECO:0000256" key="3">
    <source>
        <dbReference type="ARBA" id="ARBA00022679"/>
    </source>
</evidence>
<dbReference type="Pfam" id="PF02801">
    <property type="entry name" value="Ketoacyl-synt_C"/>
    <property type="match status" value="1"/>
</dbReference>
<accession>A0A1R0GL69</accession>
<evidence type="ECO:0000313" key="7">
    <source>
        <dbReference type="Proteomes" id="UP000187455"/>
    </source>
</evidence>
<dbReference type="InterPro" id="IPR014030">
    <property type="entry name" value="Ketoacyl_synth_N"/>
</dbReference>
<dbReference type="InterPro" id="IPR018201">
    <property type="entry name" value="Ketoacyl_synth_AS"/>
</dbReference>
<dbReference type="Proteomes" id="UP000187455">
    <property type="component" value="Unassembled WGS sequence"/>
</dbReference>
<dbReference type="CDD" id="cd00834">
    <property type="entry name" value="KAS_I_II"/>
    <property type="match status" value="1"/>
</dbReference>
<evidence type="ECO:0000313" key="6">
    <source>
        <dbReference type="EMBL" id="OLY77628.1"/>
    </source>
</evidence>
<organism evidence="6 7">
    <name type="scientific">Smittium mucronatum</name>
    <dbReference type="NCBI Taxonomy" id="133383"/>
    <lineage>
        <taxon>Eukaryota</taxon>
        <taxon>Fungi</taxon>
        <taxon>Fungi incertae sedis</taxon>
        <taxon>Zoopagomycota</taxon>
        <taxon>Kickxellomycotina</taxon>
        <taxon>Harpellomycetes</taxon>
        <taxon>Harpellales</taxon>
        <taxon>Legeriomycetaceae</taxon>
        <taxon>Smittium</taxon>
    </lineage>
</organism>
<dbReference type="PANTHER" id="PTHR11712:SF336">
    <property type="entry name" value="3-OXOACYL-[ACYL-CARRIER-PROTEIN] SYNTHASE, MITOCHONDRIAL"/>
    <property type="match status" value="1"/>
</dbReference>
<dbReference type="InterPro" id="IPR016039">
    <property type="entry name" value="Thiolase-like"/>
</dbReference>
<evidence type="ECO:0000256" key="2">
    <source>
        <dbReference type="ARBA" id="ARBA00013191"/>
    </source>
</evidence>
<comment type="caution">
    <text evidence="6">The sequence shown here is derived from an EMBL/GenBank/DDBJ whole genome shotgun (WGS) entry which is preliminary data.</text>
</comment>
<evidence type="ECO:0000259" key="5">
    <source>
        <dbReference type="PROSITE" id="PS52004"/>
    </source>
</evidence>
<dbReference type="SMART" id="SM00825">
    <property type="entry name" value="PKS_KS"/>
    <property type="match status" value="1"/>
</dbReference>
<name>A0A1R0GL69_9FUNG</name>
<dbReference type="InterPro" id="IPR000794">
    <property type="entry name" value="Beta-ketoacyl_synthase"/>
</dbReference>
<keyword evidence="7" id="KW-1185">Reference proteome</keyword>
<dbReference type="AlphaFoldDB" id="A0A1R0GL69"/>
<gene>
    <name evidence="6" type="ORF">AYI68_g8344</name>
</gene>
<proteinExistence type="inferred from homology"/>
<dbReference type="GO" id="GO:0006633">
    <property type="term" value="P:fatty acid biosynthetic process"/>
    <property type="evidence" value="ECO:0007669"/>
    <property type="project" value="InterPro"/>
</dbReference>
<comment type="similarity">
    <text evidence="1 4">Belongs to the thiolase-like superfamily. Beta-ketoacyl-ACP synthases family.</text>
</comment>
<reference evidence="6 7" key="1">
    <citation type="journal article" date="2016" name="Mol. Biol. Evol.">
        <title>Genome-Wide Survey of Gut Fungi (Harpellales) Reveals the First Horizontally Transferred Ubiquitin Gene from a Mosquito Host.</title>
        <authorList>
            <person name="Wang Y."/>
            <person name="White M.M."/>
            <person name="Kvist S."/>
            <person name="Moncalvo J.M."/>
        </authorList>
    </citation>
    <scope>NUCLEOTIDE SEQUENCE [LARGE SCALE GENOMIC DNA]</scope>
    <source>
        <strain evidence="6 7">ALG-7-W6</strain>
    </source>
</reference>
<dbReference type="PANTHER" id="PTHR11712">
    <property type="entry name" value="POLYKETIDE SYNTHASE-RELATED"/>
    <property type="match status" value="1"/>
</dbReference>
<keyword evidence="3 4" id="KW-0808">Transferase</keyword>
<dbReference type="STRING" id="133383.A0A1R0GL69"/>